<dbReference type="Pfam" id="PF06635">
    <property type="entry name" value="T3SS_SCTL"/>
    <property type="match status" value="1"/>
</dbReference>
<comment type="subcellular location">
    <subcellularLocation>
        <location evidence="1">Cytoplasm</location>
    </subcellularLocation>
</comment>
<dbReference type="GO" id="GO:0005829">
    <property type="term" value="C:cytosol"/>
    <property type="evidence" value="ECO:0007669"/>
    <property type="project" value="TreeGrafter"/>
</dbReference>
<evidence type="ECO:0000256" key="4">
    <source>
        <dbReference type="ARBA" id="ARBA00022927"/>
    </source>
</evidence>
<keyword evidence="4" id="KW-0653">Protein transport</keyword>
<dbReference type="OrthoDB" id="6859370at2"/>
<evidence type="ECO:0000256" key="3">
    <source>
        <dbReference type="ARBA" id="ARBA00022490"/>
    </source>
</evidence>
<evidence type="ECO:0000256" key="2">
    <source>
        <dbReference type="ARBA" id="ARBA00022448"/>
    </source>
</evidence>
<dbReference type="InterPro" id="IPR051472">
    <property type="entry name" value="T3SS_Stator/FliH"/>
</dbReference>
<evidence type="ECO:0000256" key="1">
    <source>
        <dbReference type="ARBA" id="ARBA00004496"/>
    </source>
</evidence>
<dbReference type="InterPro" id="IPR012842">
    <property type="entry name" value="T3SS_SctL/SctL2"/>
</dbReference>
<comment type="similarity">
    <text evidence="5">Belongs to the SctL stator family.</text>
</comment>
<gene>
    <name evidence="7" type="ORF">EA797_09975</name>
</gene>
<organism evidence="7 8">
    <name type="scientific">Stutzerimonas zhaodongensis</name>
    <dbReference type="NCBI Taxonomy" id="1176257"/>
    <lineage>
        <taxon>Bacteria</taxon>
        <taxon>Pseudomonadati</taxon>
        <taxon>Pseudomonadota</taxon>
        <taxon>Gammaproteobacteria</taxon>
        <taxon>Pseudomonadales</taxon>
        <taxon>Pseudomonadaceae</taxon>
        <taxon>Stutzerimonas</taxon>
    </lineage>
</organism>
<keyword evidence="3" id="KW-0963">Cytoplasm</keyword>
<reference evidence="7 8" key="1">
    <citation type="submission" date="2018-10" db="EMBL/GenBank/DDBJ databases">
        <title>Pseudomonas zhaodongensis NEAU-ST5-21(T) genome.</title>
        <authorList>
            <person name="Peng J."/>
            <person name="Liu Z.-P."/>
        </authorList>
    </citation>
    <scope>NUCLEOTIDE SEQUENCE [LARGE SCALE GENOMIC DNA]</scope>
    <source>
        <strain evidence="7 8">NEAU-ST5-21</strain>
    </source>
</reference>
<dbReference type="PANTHER" id="PTHR34982:SF1">
    <property type="entry name" value="FLAGELLAR ASSEMBLY PROTEIN FLIH"/>
    <property type="match status" value="1"/>
</dbReference>
<evidence type="ECO:0000313" key="7">
    <source>
        <dbReference type="EMBL" id="RMH89860.1"/>
    </source>
</evidence>
<dbReference type="Proteomes" id="UP000269774">
    <property type="component" value="Unassembled WGS sequence"/>
</dbReference>
<dbReference type="EMBL" id="RFFM01000002">
    <property type="protein sequence ID" value="RMH89860.1"/>
    <property type="molecule type" value="Genomic_DNA"/>
</dbReference>
<protein>
    <recommendedName>
        <fullName evidence="6">Type 3 secretion system stator protein</fullName>
    </recommendedName>
</protein>
<comment type="caution">
    <text evidence="7">The sequence shown here is derived from an EMBL/GenBank/DDBJ whole genome shotgun (WGS) entry which is preliminary data.</text>
</comment>
<name>A0A3M2HQI3_9GAMM</name>
<dbReference type="NCBIfam" id="TIGR02499">
    <property type="entry name" value="HrpE_YscL_not"/>
    <property type="match status" value="1"/>
</dbReference>
<keyword evidence="8" id="KW-1185">Reference proteome</keyword>
<dbReference type="GO" id="GO:0030254">
    <property type="term" value="P:protein secretion by the type III secretion system"/>
    <property type="evidence" value="ECO:0007669"/>
    <property type="project" value="InterPro"/>
</dbReference>
<dbReference type="InterPro" id="IPR010586">
    <property type="entry name" value="T3SS_stator_protein"/>
</dbReference>
<accession>A0A3M2HQI3</accession>
<sequence length="195" mass="21175">MNELPSRPPQKIIRHDDATRWVEGYAFLEAAREESKTIRANTRQIVEKARSEGLAQGRDEGLEQASVLLVQTSAKVDNYLAGLESSMADLALDIVRQVLEPVSSSDLLLGCTRKALAAFRDSQALTLYVAPTELETLTARIEPALAARITLEADATVEPGQARLCSAIATVELGLEAQLRAIRQSLLPHTAESQA</sequence>
<keyword evidence="2" id="KW-0813">Transport</keyword>
<dbReference type="AlphaFoldDB" id="A0A3M2HQI3"/>
<dbReference type="RefSeq" id="WP_122165054.1">
    <property type="nucleotide sequence ID" value="NZ_JAMOIB010000010.1"/>
</dbReference>
<proteinExistence type="inferred from homology"/>
<evidence type="ECO:0000256" key="6">
    <source>
        <dbReference type="ARBA" id="ARBA00040494"/>
    </source>
</evidence>
<evidence type="ECO:0000313" key="8">
    <source>
        <dbReference type="Proteomes" id="UP000269774"/>
    </source>
</evidence>
<dbReference type="PANTHER" id="PTHR34982">
    <property type="entry name" value="YOP PROTEINS TRANSLOCATION PROTEIN L"/>
    <property type="match status" value="1"/>
</dbReference>
<evidence type="ECO:0000256" key="5">
    <source>
        <dbReference type="ARBA" id="ARBA00024335"/>
    </source>
</evidence>